<dbReference type="SUPFAM" id="SSF55874">
    <property type="entry name" value="ATPase domain of HSP90 chaperone/DNA topoisomerase II/histidine kinase"/>
    <property type="match status" value="1"/>
</dbReference>
<evidence type="ECO:0000256" key="5">
    <source>
        <dbReference type="PROSITE-ProRule" id="PRU00169"/>
    </source>
</evidence>
<dbReference type="Gene3D" id="1.10.287.130">
    <property type="match status" value="1"/>
</dbReference>
<evidence type="ECO:0000256" key="4">
    <source>
        <dbReference type="ARBA" id="ARBA00023012"/>
    </source>
</evidence>
<dbReference type="PRINTS" id="PR00344">
    <property type="entry name" value="BCTRLSENSOR"/>
</dbReference>
<dbReference type="SUPFAM" id="SSF47384">
    <property type="entry name" value="Homodimeric domain of signal transducing histidine kinase"/>
    <property type="match status" value="1"/>
</dbReference>
<dbReference type="STRING" id="46680.GCA_000807755_02766"/>
<dbReference type="InterPro" id="IPR004358">
    <property type="entry name" value="Sig_transdc_His_kin-like_C"/>
</dbReference>
<keyword evidence="3 5" id="KW-0597">Phosphoprotein</keyword>
<dbReference type="Gene3D" id="3.30.565.10">
    <property type="entry name" value="Histidine kinase-like ATPase, C-terminal domain"/>
    <property type="match status" value="1"/>
</dbReference>
<dbReference type="RefSeq" id="WP_088417632.1">
    <property type="nucleotide sequence ID" value="NZ_NJBA01000004.1"/>
</dbReference>
<reference evidence="8 9" key="1">
    <citation type="submission" date="2017-06" db="EMBL/GenBank/DDBJ databases">
        <title>Draft genome of Pseudomonas nitroreducens DF05.</title>
        <authorList>
            <person name="Iyer R."/>
        </authorList>
    </citation>
    <scope>NUCLEOTIDE SEQUENCE [LARGE SCALE GENOMIC DNA]</scope>
    <source>
        <strain evidence="8 9">DF05</strain>
    </source>
</reference>
<dbReference type="CDD" id="cd17546">
    <property type="entry name" value="REC_hyHK_CKI1_RcsC-like"/>
    <property type="match status" value="1"/>
</dbReference>
<dbReference type="SMART" id="SM00387">
    <property type="entry name" value="HATPase_c"/>
    <property type="match status" value="1"/>
</dbReference>
<dbReference type="InterPro" id="IPR001789">
    <property type="entry name" value="Sig_transdc_resp-reg_receiver"/>
</dbReference>
<evidence type="ECO:0000313" key="9">
    <source>
        <dbReference type="Proteomes" id="UP000198145"/>
    </source>
</evidence>
<dbReference type="Gene3D" id="3.30.450.20">
    <property type="entry name" value="PAS domain"/>
    <property type="match status" value="1"/>
</dbReference>
<dbReference type="SMART" id="SM00448">
    <property type="entry name" value="REC"/>
    <property type="match status" value="1"/>
</dbReference>
<dbReference type="InterPro" id="IPR005467">
    <property type="entry name" value="His_kinase_dom"/>
</dbReference>
<dbReference type="CDD" id="cd00082">
    <property type="entry name" value="HisKA"/>
    <property type="match status" value="1"/>
</dbReference>
<keyword evidence="4" id="KW-0902">Two-component regulatory system</keyword>
<dbReference type="InterPro" id="IPR003661">
    <property type="entry name" value="HisK_dim/P_dom"/>
</dbReference>
<evidence type="ECO:0000259" key="7">
    <source>
        <dbReference type="PROSITE" id="PS50110"/>
    </source>
</evidence>
<dbReference type="CDD" id="cd16922">
    <property type="entry name" value="HATPase_EvgS-ArcB-TorS-like"/>
    <property type="match status" value="1"/>
</dbReference>
<keyword evidence="8" id="KW-0418">Kinase</keyword>
<comment type="caution">
    <text evidence="8">The sequence shown here is derived from an EMBL/GenBank/DDBJ whole genome shotgun (WGS) entry which is preliminary data.</text>
</comment>
<evidence type="ECO:0000256" key="1">
    <source>
        <dbReference type="ARBA" id="ARBA00000085"/>
    </source>
</evidence>
<dbReference type="eggNOG" id="COG2205">
    <property type="taxonomic scope" value="Bacteria"/>
</dbReference>
<sequence>MKLKQFLRRQDSSFSTPKAARKLLRLLAWLVIACLFFTLSLFLAASFNSEVSQLRRQMNAAMYEAQNYLGQRESLLEHISRGVTWKAREPLLQWRQLSAPVPPHEQVYVTLGEPGSSWSLALSGRDLSELEAKRLNLIYVSPAPDRFVTRLYGAPALNAVVPASVLEVLGQPGTATEESQVRWLADPTDPQARQYLFTRATSEQDNGWLGLEMFGADLSAALAMPDAGRFLLLDRDHRTILGSAVTPQLGLQFSDLWAGDNFAFSGPGLIPSHLALLKHLGSSDWSLIYYFNLSDLLLPIWPRLLASLAFLLGCCLVVWGMCRRINRRLIGPAQHRLKRLVENEDFHRAMIQTAPVALCVLRRNDAEVMLENRLAQQWLGSGEERRYWTYGWLERGFNSGEDGGSEEVETHTGRHLYLSYTPTRYKGEEVLCCAFSDISARKQTEAALAEAKRLSDAANEAKTLFLATMSHEIRTPLYGVLGTLELLGRTVLDHQQSGYLRAIQRSSSTLLQLISDVLDVSKIEVGQLGLEPVEFSPLELTLDSIQSYAAAARAKGLQIYACCDCLMPERVQGDATRIRQILNNLLSNAVKFTDSGRIVLRVRSEPGEGWHDTLHWQVADTGIGIPWDQQEHLFDAFYQVSGNARMAGGTGLGLSICKRLTELMGGQLRVVSDVGLGSSFSLSLPLPCVDRHSSSEPRLGNSMVWVHAPTRELAESLCGWITRWGARAQVVAADQPVEEDAASVLVDLRFNSHDRKPLPAWRGCRVLVTDLGGEQPRQEGCDWHVGRYNLEGLRRALAAAQGCASGEAARLADTLPDIGLGLRVLLVEDNPINQLILRDQLETLGCIVELAIDGRQALTRWQTDAFDLVLTDVNMPHLNGYELARALRQRGYRGPIIGATANAMHEENERCLAAGMNRCLLKPVDLRTLRQCLTSLPAEVPPCDISAS</sequence>
<evidence type="ECO:0000256" key="2">
    <source>
        <dbReference type="ARBA" id="ARBA00012438"/>
    </source>
</evidence>
<dbReference type="GO" id="GO:0000155">
    <property type="term" value="F:phosphorelay sensor kinase activity"/>
    <property type="evidence" value="ECO:0007669"/>
    <property type="project" value="InterPro"/>
</dbReference>
<proteinExistence type="predicted"/>
<dbReference type="Pfam" id="PF00512">
    <property type="entry name" value="HisKA"/>
    <property type="match status" value="1"/>
</dbReference>
<feature type="domain" description="Response regulatory" evidence="7">
    <location>
        <begin position="823"/>
        <end position="937"/>
    </location>
</feature>
<dbReference type="Pfam" id="PF00072">
    <property type="entry name" value="Response_reg"/>
    <property type="match status" value="1"/>
</dbReference>
<protein>
    <recommendedName>
        <fullName evidence="2">histidine kinase</fullName>
        <ecNumber evidence="2">2.7.13.3</ecNumber>
    </recommendedName>
</protein>
<dbReference type="Pfam" id="PF02518">
    <property type="entry name" value="HATPase_c"/>
    <property type="match status" value="1"/>
</dbReference>
<name>A0A2D0ADN7_PSENT</name>
<organism evidence="8 9">
    <name type="scientific">Pseudomonas nitroreducens</name>
    <dbReference type="NCBI Taxonomy" id="46680"/>
    <lineage>
        <taxon>Bacteria</taxon>
        <taxon>Pseudomonadati</taxon>
        <taxon>Pseudomonadota</taxon>
        <taxon>Gammaproteobacteria</taxon>
        <taxon>Pseudomonadales</taxon>
        <taxon>Pseudomonadaceae</taxon>
        <taxon>Pseudomonas</taxon>
    </lineage>
</organism>
<dbReference type="InterPro" id="IPR036097">
    <property type="entry name" value="HisK_dim/P_sf"/>
</dbReference>
<feature type="modified residue" description="4-aspartylphosphate" evidence="5">
    <location>
        <position position="872"/>
    </location>
</feature>
<evidence type="ECO:0000256" key="3">
    <source>
        <dbReference type="ARBA" id="ARBA00022553"/>
    </source>
</evidence>
<dbReference type="SMART" id="SM00388">
    <property type="entry name" value="HisKA"/>
    <property type="match status" value="1"/>
</dbReference>
<dbReference type="InterPro" id="IPR036890">
    <property type="entry name" value="HATPase_C_sf"/>
</dbReference>
<dbReference type="FunFam" id="3.30.565.10:FF:000010">
    <property type="entry name" value="Sensor histidine kinase RcsC"/>
    <property type="match status" value="1"/>
</dbReference>
<dbReference type="PANTHER" id="PTHR45339">
    <property type="entry name" value="HYBRID SIGNAL TRANSDUCTION HISTIDINE KINASE J"/>
    <property type="match status" value="1"/>
</dbReference>
<evidence type="ECO:0000259" key="6">
    <source>
        <dbReference type="PROSITE" id="PS50109"/>
    </source>
</evidence>
<feature type="domain" description="Histidine kinase" evidence="6">
    <location>
        <begin position="468"/>
        <end position="688"/>
    </location>
</feature>
<dbReference type="EC" id="2.7.13.3" evidence="2"/>
<dbReference type="Gene3D" id="3.40.50.2300">
    <property type="match status" value="1"/>
</dbReference>
<dbReference type="AlphaFoldDB" id="A0A2D0ADN7"/>
<gene>
    <name evidence="8" type="ORF">CEG18_11620</name>
</gene>
<evidence type="ECO:0000313" key="8">
    <source>
        <dbReference type="EMBL" id="OWP50200.1"/>
    </source>
</evidence>
<dbReference type="SUPFAM" id="SSF52172">
    <property type="entry name" value="CheY-like"/>
    <property type="match status" value="1"/>
</dbReference>
<dbReference type="PROSITE" id="PS50110">
    <property type="entry name" value="RESPONSE_REGULATORY"/>
    <property type="match status" value="1"/>
</dbReference>
<dbReference type="InterPro" id="IPR011006">
    <property type="entry name" value="CheY-like_superfamily"/>
</dbReference>
<dbReference type="InterPro" id="IPR003594">
    <property type="entry name" value="HATPase_dom"/>
</dbReference>
<dbReference type="EMBL" id="NJBA01000004">
    <property type="protein sequence ID" value="OWP50200.1"/>
    <property type="molecule type" value="Genomic_DNA"/>
</dbReference>
<dbReference type="PROSITE" id="PS50109">
    <property type="entry name" value="HIS_KIN"/>
    <property type="match status" value="1"/>
</dbReference>
<dbReference type="Proteomes" id="UP000198145">
    <property type="component" value="Unassembled WGS sequence"/>
</dbReference>
<comment type="catalytic activity">
    <reaction evidence="1">
        <text>ATP + protein L-histidine = ADP + protein N-phospho-L-histidine.</text>
        <dbReference type="EC" id="2.7.13.3"/>
    </reaction>
</comment>
<keyword evidence="8" id="KW-0808">Transferase</keyword>
<dbReference type="PANTHER" id="PTHR45339:SF1">
    <property type="entry name" value="HYBRID SIGNAL TRANSDUCTION HISTIDINE KINASE J"/>
    <property type="match status" value="1"/>
</dbReference>
<accession>A0A2D0ADN7</accession>